<dbReference type="EMBL" id="CAMAPE010000050">
    <property type="protein sequence ID" value="CAH9106978.1"/>
    <property type="molecule type" value="Genomic_DNA"/>
</dbReference>
<evidence type="ECO:0000313" key="1">
    <source>
        <dbReference type="EMBL" id="CAH9106978.1"/>
    </source>
</evidence>
<gene>
    <name evidence="1" type="ORF">CEURO_LOCUS17568</name>
</gene>
<dbReference type="OrthoDB" id="1304969at2759"/>
<reference evidence="1" key="1">
    <citation type="submission" date="2022-07" db="EMBL/GenBank/DDBJ databases">
        <authorList>
            <person name="Macas J."/>
            <person name="Novak P."/>
            <person name="Neumann P."/>
        </authorList>
    </citation>
    <scope>NUCLEOTIDE SEQUENCE</scope>
</reference>
<evidence type="ECO:0000313" key="2">
    <source>
        <dbReference type="Proteomes" id="UP001152484"/>
    </source>
</evidence>
<comment type="caution">
    <text evidence="1">The sequence shown here is derived from an EMBL/GenBank/DDBJ whole genome shotgun (WGS) entry which is preliminary data.</text>
</comment>
<organism evidence="1 2">
    <name type="scientific">Cuscuta europaea</name>
    <name type="common">European dodder</name>
    <dbReference type="NCBI Taxonomy" id="41803"/>
    <lineage>
        <taxon>Eukaryota</taxon>
        <taxon>Viridiplantae</taxon>
        <taxon>Streptophyta</taxon>
        <taxon>Embryophyta</taxon>
        <taxon>Tracheophyta</taxon>
        <taxon>Spermatophyta</taxon>
        <taxon>Magnoliopsida</taxon>
        <taxon>eudicotyledons</taxon>
        <taxon>Gunneridae</taxon>
        <taxon>Pentapetalae</taxon>
        <taxon>asterids</taxon>
        <taxon>lamiids</taxon>
        <taxon>Solanales</taxon>
        <taxon>Convolvulaceae</taxon>
        <taxon>Cuscuteae</taxon>
        <taxon>Cuscuta</taxon>
        <taxon>Cuscuta subgen. Cuscuta</taxon>
    </lineage>
</organism>
<dbReference type="PANTHER" id="PTHR45786">
    <property type="entry name" value="DNA BINDING PROTEIN-LIKE"/>
    <property type="match status" value="1"/>
</dbReference>
<dbReference type="PANTHER" id="PTHR45786:SF66">
    <property type="entry name" value="HOOK MOTIF PROTEIN, PUTATIVE-RELATED"/>
    <property type="match status" value="1"/>
</dbReference>
<sequence>MNDTDPKSKHFEDNYRSYNSMFSFTSMGGRVDKTINRGGSPPVFKLGGQNYHLIGSLLPEEGNVPKFAQLYIYDTQHEDANRLNSVEDDQRKNKSHADIVSTLRLMLDQHNVLVKSFRMVRYKIEECGHSNVNLKLIGRRGRHSRTYNLPTVSEVAALIVG</sequence>
<name>A0A9P1EHI3_CUSEU</name>
<accession>A0A9P1EHI3</accession>
<keyword evidence="2" id="KW-1185">Reference proteome</keyword>
<dbReference type="AlphaFoldDB" id="A0A9P1EHI3"/>
<proteinExistence type="predicted"/>
<feature type="non-terminal residue" evidence="1">
    <location>
        <position position="1"/>
    </location>
</feature>
<evidence type="ECO:0008006" key="3">
    <source>
        <dbReference type="Google" id="ProtNLM"/>
    </source>
</evidence>
<protein>
    <recommendedName>
        <fullName evidence="3">Helitron helicase-like domain-containing protein</fullName>
    </recommendedName>
</protein>
<dbReference type="Proteomes" id="UP001152484">
    <property type="component" value="Unassembled WGS sequence"/>
</dbReference>